<evidence type="ECO:0000313" key="13">
    <source>
        <dbReference type="Proteomes" id="UP000694867"/>
    </source>
</evidence>
<sequence length="307" mass="34284">MYRLRDSDSSDCDSSDGETSWKRAPRDTIDRQTTAGDPPVASPKHSSGARRKNRIWGDVVQEEALTMNMTAGFGVQVVHKDLREDRGVESYDFTKARFDPRPALEPVPTEIPEKLKELRAERAKELRSRLGVPEAIDKLGRDPTTDKVVQEICRRLKEPKSDLIGRAVSEIGTDLATDLLYAAETIEANGGLMINNGSRRRTPGGVFLHLLRNDKRVDKETVDRVFEAETQARKVEAKKRKRSAVERKAARAIRALEAKMFGDNNSRSQSSNDDEDEGMDRAPPKKVAPAERARSGTSDLEDGEIDD</sequence>
<evidence type="ECO:0000256" key="9">
    <source>
        <dbReference type="ARBA" id="ARBA00023242"/>
    </source>
</evidence>
<feature type="region of interest" description="Disordered" evidence="11">
    <location>
        <begin position="1"/>
        <end position="55"/>
    </location>
</feature>
<dbReference type="GO" id="GO:0015031">
    <property type="term" value="P:protein transport"/>
    <property type="evidence" value="ECO:0007669"/>
    <property type="project" value="UniProtKB-KW"/>
</dbReference>
<evidence type="ECO:0000256" key="11">
    <source>
        <dbReference type="SAM" id="MobiDB-lite"/>
    </source>
</evidence>
<dbReference type="FunFam" id="1.10.10.1440:FF:000001">
    <property type="entry name" value="phosphorylated adapter RNA export protein-like"/>
    <property type="match status" value="1"/>
</dbReference>
<evidence type="ECO:0000256" key="3">
    <source>
        <dbReference type="ARBA" id="ARBA00006094"/>
    </source>
</evidence>
<feature type="compositionally biased region" description="Basic and acidic residues" evidence="11">
    <location>
        <begin position="279"/>
        <end position="294"/>
    </location>
</feature>
<evidence type="ECO:0000256" key="10">
    <source>
        <dbReference type="ARBA" id="ARBA00030834"/>
    </source>
</evidence>
<evidence type="ECO:0000256" key="2">
    <source>
        <dbReference type="ARBA" id="ARBA00004496"/>
    </source>
</evidence>
<dbReference type="PANTHER" id="PTHR13135">
    <property type="entry name" value="CYTOSOLIC RESINIFERATOXIN BINDING PROTEIN RBP-26"/>
    <property type="match status" value="1"/>
</dbReference>
<dbReference type="GO" id="GO:0005634">
    <property type="term" value="C:nucleus"/>
    <property type="evidence" value="ECO:0007669"/>
    <property type="project" value="UniProtKB-SubCell"/>
</dbReference>
<organism evidence="13 14">
    <name type="scientific">Galendromus occidentalis</name>
    <name type="common">western predatory mite</name>
    <dbReference type="NCBI Taxonomy" id="34638"/>
    <lineage>
        <taxon>Eukaryota</taxon>
        <taxon>Metazoa</taxon>
        <taxon>Ecdysozoa</taxon>
        <taxon>Arthropoda</taxon>
        <taxon>Chelicerata</taxon>
        <taxon>Arachnida</taxon>
        <taxon>Acari</taxon>
        <taxon>Parasitiformes</taxon>
        <taxon>Mesostigmata</taxon>
        <taxon>Gamasina</taxon>
        <taxon>Phytoseioidea</taxon>
        <taxon>Phytoseiidae</taxon>
        <taxon>Typhlodrominae</taxon>
        <taxon>Galendromus</taxon>
    </lineage>
</organism>
<protein>
    <recommendedName>
        <fullName evidence="4">Phosphorylated adapter RNA export protein</fullName>
    </recommendedName>
    <alternativeName>
        <fullName evidence="10">RNA U small nuclear RNA export adapter protein</fullName>
    </alternativeName>
</protein>
<dbReference type="GO" id="GO:0003723">
    <property type="term" value="F:RNA binding"/>
    <property type="evidence" value="ECO:0007669"/>
    <property type="project" value="UniProtKB-KW"/>
</dbReference>
<dbReference type="Gene3D" id="1.10.10.1440">
    <property type="entry name" value="PHAX RNA-binding domain"/>
    <property type="match status" value="1"/>
</dbReference>
<evidence type="ECO:0000259" key="12">
    <source>
        <dbReference type="Pfam" id="PF10258"/>
    </source>
</evidence>
<dbReference type="InterPro" id="IPR039047">
    <property type="entry name" value="PHAX"/>
</dbReference>
<dbReference type="KEGG" id="goe:100907409"/>
<reference evidence="14" key="1">
    <citation type="submission" date="2025-08" db="UniProtKB">
        <authorList>
            <consortium name="RefSeq"/>
        </authorList>
    </citation>
    <scope>IDENTIFICATION</scope>
</reference>
<comment type="similarity">
    <text evidence="3">Belongs to the PHAX family.</text>
</comment>
<keyword evidence="13" id="KW-1185">Reference proteome</keyword>
<evidence type="ECO:0000256" key="7">
    <source>
        <dbReference type="ARBA" id="ARBA00022884"/>
    </source>
</evidence>
<gene>
    <name evidence="14" type="primary">LOC100907409</name>
</gene>
<comment type="subcellular location">
    <subcellularLocation>
        <location evidence="2">Cytoplasm</location>
    </subcellularLocation>
    <subcellularLocation>
        <location evidence="1">Nucleus</location>
    </subcellularLocation>
</comment>
<keyword evidence="9" id="KW-0539">Nucleus</keyword>
<feature type="region of interest" description="Disordered" evidence="11">
    <location>
        <begin position="256"/>
        <end position="307"/>
    </location>
</feature>
<evidence type="ECO:0000313" key="14">
    <source>
        <dbReference type="RefSeq" id="XP_003739444.2"/>
    </source>
</evidence>
<dbReference type="RefSeq" id="XP_003739444.2">
    <property type="nucleotide sequence ID" value="XM_003739396.2"/>
</dbReference>
<dbReference type="CTD" id="51808"/>
<dbReference type="GO" id="GO:0005737">
    <property type="term" value="C:cytoplasm"/>
    <property type="evidence" value="ECO:0007669"/>
    <property type="project" value="UniProtKB-SubCell"/>
</dbReference>
<dbReference type="Pfam" id="PF10258">
    <property type="entry name" value="PHAX_RNA-bd"/>
    <property type="match status" value="1"/>
</dbReference>
<keyword evidence="7" id="KW-0694">RNA-binding</keyword>
<evidence type="ECO:0000256" key="5">
    <source>
        <dbReference type="ARBA" id="ARBA00022448"/>
    </source>
</evidence>
<feature type="domain" description="Phosphorylated adapter RNA export protein RNA-binding" evidence="12">
    <location>
        <begin position="148"/>
        <end position="230"/>
    </location>
</feature>
<proteinExistence type="inferred from homology"/>
<keyword evidence="8" id="KW-0653">Protein transport</keyword>
<evidence type="ECO:0000256" key="8">
    <source>
        <dbReference type="ARBA" id="ARBA00022927"/>
    </source>
</evidence>
<accession>A0AAJ6VVT1</accession>
<feature type="compositionally biased region" description="Basic and acidic residues" evidence="11">
    <location>
        <begin position="19"/>
        <end position="30"/>
    </location>
</feature>
<keyword evidence="5" id="KW-0813">Transport</keyword>
<dbReference type="AlphaFoldDB" id="A0AAJ6VVT1"/>
<dbReference type="GO" id="GO:0006408">
    <property type="term" value="P:snRNA export from nucleus"/>
    <property type="evidence" value="ECO:0007669"/>
    <property type="project" value="InterPro"/>
</dbReference>
<dbReference type="Proteomes" id="UP000694867">
    <property type="component" value="Unplaced"/>
</dbReference>
<evidence type="ECO:0000256" key="1">
    <source>
        <dbReference type="ARBA" id="ARBA00004123"/>
    </source>
</evidence>
<dbReference type="GeneID" id="100907409"/>
<dbReference type="InterPro" id="IPR038092">
    <property type="entry name" value="PHAX_RNA-binding_sf"/>
</dbReference>
<dbReference type="PANTHER" id="PTHR13135:SF0">
    <property type="entry name" value="PHOSPHORYLATED ADAPTER RNA EXPORT PROTEIN"/>
    <property type="match status" value="1"/>
</dbReference>
<keyword evidence="6" id="KW-0963">Cytoplasm</keyword>
<evidence type="ECO:0000256" key="4">
    <source>
        <dbReference type="ARBA" id="ARBA00016856"/>
    </source>
</evidence>
<dbReference type="InterPro" id="IPR019385">
    <property type="entry name" value="PHAX_RNA-binding_domain"/>
</dbReference>
<evidence type="ECO:0000256" key="6">
    <source>
        <dbReference type="ARBA" id="ARBA00022490"/>
    </source>
</evidence>
<name>A0AAJ6VVT1_9ACAR</name>